<dbReference type="GO" id="GO:0016787">
    <property type="term" value="F:hydrolase activity"/>
    <property type="evidence" value="ECO:0007669"/>
    <property type="project" value="UniProtKB-KW"/>
</dbReference>
<dbReference type="RefSeq" id="WP_008869026.1">
    <property type="nucleotide sequence ID" value="NZ_ACJN02000001.1"/>
</dbReference>
<dbReference type="eggNOG" id="COG1443">
    <property type="taxonomic scope" value="Bacteria"/>
</dbReference>
<gene>
    <name evidence="3" type="ORF">Dthio_PD3337</name>
</gene>
<reference evidence="3" key="1">
    <citation type="submission" date="2010-05" db="EMBL/GenBank/DDBJ databases">
        <title>The draft genome of Desulfonatronospira thiodismutans ASO3-1.</title>
        <authorList>
            <consortium name="US DOE Joint Genome Institute (JGI-PGF)"/>
            <person name="Lucas S."/>
            <person name="Copeland A."/>
            <person name="Lapidus A."/>
            <person name="Cheng J.-F."/>
            <person name="Bruce D."/>
            <person name="Goodwin L."/>
            <person name="Pitluck S."/>
            <person name="Chertkov O."/>
            <person name="Brettin T."/>
            <person name="Detter J.C."/>
            <person name="Han C."/>
            <person name="Land M.L."/>
            <person name="Hauser L."/>
            <person name="Kyrpides N."/>
            <person name="Mikhailova N."/>
            <person name="Muyzer G."/>
            <person name="Woyke T."/>
        </authorList>
    </citation>
    <scope>NUCLEOTIDE SEQUENCE [LARGE SCALE GENOMIC DNA]</scope>
    <source>
        <strain evidence="3">ASO3-1</strain>
    </source>
</reference>
<dbReference type="CDD" id="cd04692">
    <property type="entry name" value="NUDIX_Hydrolase"/>
    <property type="match status" value="1"/>
</dbReference>
<dbReference type="Proteomes" id="UP000005496">
    <property type="component" value="Unassembled WGS sequence"/>
</dbReference>
<dbReference type="AlphaFoldDB" id="D6SMI7"/>
<accession>D6SMI7</accession>
<dbReference type="SUPFAM" id="SSF55811">
    <property type="entry name" value="Nudix"/>
    <property type="match status" value="1"/>
</dbReference>
<dbReference type="PROSITE" id="PS00893">
    <property type="entry name" value="NUDIX_BOX"/>
    <property type="match status" value="1"/>
</dbReference>
<dbReference type="Pfam" id="PF00293">
    <property type="entry name" value="NUDIX"/>
    <property type="match status" value="1"/>
</dbReference>
<dbReference type="PROSITE" id="PS51462">
    <property type="entry name" value="NUDIX"/>
    <property type="match status" value="1"/>
</dbReference>
<keyword evidence="4" id="KW-1185">Reference proteome</keyword>
<evidence type="ECO:0000313" key="4">
    <source>
        <dbReference type="Proteomes" id="UP000005496"/>
    </source>
</evidence>
<dbReference type="eggNOG" id="COG0707">
    <property type="taxonomic scope" value="Bacteria"/>
</dbReference>
<keyword evidence="1 3" id="KW-0378">Hydrolase</keyword>
<protein>
    <submittedName>
        <fullName evidence="3">NUDIX hydrolase</fullName>
    </submittedName>
</protein>
<dbReference type="Gene3D" id="3.90.79.10">
    <property type="entry name" value="Nucleoside Triphosphate Pyrophosphohydrolase"/>
    <property type="match status" value="1"/>
</dbReference>
<evidence type="ECO:0000313" key="3">
    <source>
        <dbReference type="EMBL" id="EFI35898.1"/>
    </source>
</evidence>
<dbReference type="InterPro" id="IPR000086">
    <property type="entry name" value="NUDIX_hydrolase_dom"/>
</dbReference>
<dbReference type="InterPro" id="IPR015797">
    <property type="entry name" value="NUDIX_hydrolase-like_dom_sf"/>
</dbReference>
<dbReference type="InterPro" id="IPR020084">
    <property type="entry name" value="NUDIX_hydrolase_CS"/>
</dbReference>
<feature type="domain" description="Nudix hydrolase" evidence="2">
    <location>
        <begin position="231"/>
        <end position="359"/>
    </location>
</feature>
<organism evidence="3 4">
    <name type="scientific">Desulfonatronospira thiodismutans ASO3-1</name>
    <dbReference type="NCBI Taxonomy" id="555779"/>
    <lineage>
        <taxon>Bacteria</taxon>
        <taxon>Pseudomonadati</taxon>
        <taxon>Thermodesulfobacteriota</taxon>
        <taxon>Desulfovibrionia</taxon>
        <taxon>Desulfovibrionales</taxon>
        <taxon>Desulfonatronovibrionaceae</taxon>
        <taxon>Desulfonatronospira</taxon>
    </lineage>
</organism>
<name>D6SMI7_9BACT</name>
<dbReference type="PANTHER" id="PTHR10885">
    <property type="entry name" value="ISOPENTENYL-DIPHOSPHATE DELTA-ISOMERASE"/>
    <property type="match status" value="1"/>
</dbReference>
<comment type="caution">
    <text evidence="3">The sequence shown here is derived from an EMBL/GenBank/DDBJ whole genome shotgun (WGS) entry which is preliminary data.</text>
</comment>
<sequence length="369" mass="42242">MQHKLSLAYFLPVQDPGHVRRAACLMNSIHAQWPFVHFEVFSGVREDVLKNHLQAAHACHNRYPGTALVHDRPRQDNPEEKAEFLQRCLSFGQEQVGEYSQLLSEAGCCLAISDTSPLAIAAAGKAGIASVLVEDYFWTEVYKGLFSNEPFLKEYADMLGKYLHQADLRIDLPAAEDSHAQHIPEHQGYGDAARAICHYLVQEQEILEVVDREGCVLGAAPRKRVHGNNSLLHRVVHVLVFDDQDRLLLQKRSLNKRVAPGRWDTSVGGHVDCGESIETAMYREMQEELGIRPRDVQFAYKYIHSNDFESELVYTYTCRYDGQVEFNPEEIDAVKFWKTEEIEENLGNGTLSDNFEDEFRLYRQWMGKR</sequence>
<dbReference type="PANTHER" id="PTHR10885:SF0">
    <property type="entry name" value="ISOPENTENYL-DIPHOSPHATE DELTA-ISOMERASE"/>
    <property type="match status" value="1"/>
</dbReference>
<dbReference type="EMBL" id="ACJN02000001">
    <property type="protein sequence ID" value="EFI35898.1"/>
    <property type="molecule type" value="Genomic_DNA"/>
</dbReference>
<evidence type="ECO:0000256" key="1">
    <source>
        <dbReference type="ARBA" id="ARBA00022801"/>
    </source>
</evidence>
<evidence type="ECO:0000259" key="2">
    <source>
        <dbReference type="PROSITE" id="PS51462"/>
    </source>
</evidence>
<proteinExistence type="predicted"/>